<dbReference type="AlphaFoldDB" id="A0A4C1VBQ7"/>
<dbReference type="Proteomes" id="UP000299102">
    <property type="component" value="Unassembled WGS sequence"/>
</dbReference>
<feature type="compositionally biased region" description="Polar residues" evidence="1">
    <location>
        <begin position="1"/>
        <end position="13"/>
    </location>
</feature>
<gene>
    <name evidence="2" type="ORF">EVAR_20757_1</name>
</gene>
<protein>
    <submittedName>
        <fullName evidence="2">Uncharacterized protein</fullName>
    </submittedName>
</protein>
<accession>A0A4C1VBQ7</accession>
<comment type="caution">
    <text evidence="2">The sequence shown here is derived from an EMBL/GenBank/DDBJ whole genome shotgun (WGS) entry which is preliminary data.</text>
</comment>
<organism evidence="2 3">
    <name type="scientific">Eumeta variegata</name>
    <name type="common">Bagworm moth</name>
    <name type="synonym">Eumeta japonica</name>
    <dbReference type="NCBI Taxonomy" id="151549"/>
    <lineage>
        <taxon>Eukaryota</taxon>
        <taxon>Metazoa</taxon>
        <taxon>Ecdysozoa</taxon>
        <taxon>Arthropoda</taxon>
        <taxon>Hexapoda</taxon>
        <taxon>Insecta</taxon>
        <taxon>Pterygota</taxon>
        <taxon>Neoptera</taxon>
        <taxon>Endopterygota</taxon>
        <taxon>Lepidoptera</taxon>
        <taxon>Glossata</taxon>
        <taxon>Ditrysia</taxon>
        <taxon>Tineoidea</taxon>
        <taxon>Psychidae</taxon>
        <taxon>Oiketicinae</taxon>
        <taxon>Eumeta</taxon>
    </lineage>
</organism>
<evidence type="ECO:0000256" key="1">
    <source>
        <dbReference type="SAM" id="MobiDB-lite"/>
    </source>
</evidence>
<sequence length="89" mass="8857">MSAGTTIFQQSDGGSVDKSSGFAPTGTGVEPDRGLSISILTSALIAALGPLAIRTAPAPSTFGPDSTLNFDLGVFTIPSSRSGSLLNSV</sequence>
<keyword evidence="3" id="KW-1185">Reference proteome</keyword>
<proteinExistence type="predicted"/>
<reference evidence="2 3" key="1">
    <citation type="journal article" date="2019" name="Commun. Biol.">
        <title>The bagworm genome reveals a unique fibroin gene that provides high tensile strength.</title>
        <authorList>
            <person name="Kono N."/>
            <person name="Nakamura H."/>
            <person name="Ohtoshi R."/>
            <person name="Tomita M."/>
            <person name="Numata K."/>
            <person name="Arakawa K."/>
        </authorList>
    </citation>
    <scope>NUCLEOTIDE SEQUENCE [LARGE SCALE GENOMIC DNA]</scope>
</reference>
<feature type="region of interest" description="Disordered" evidence="1">
    <location>
        <begin position="1"/>
        <end position="31"/>
    </location>
</feature>
<evidence type="ECO:0000313" key="2">
    <source>
        <dbReference type="EMBL" id="GBP35384.1"/>
    </source>
</evidence>
<evidence type="ECO:0000313" key="3">
    <source>
        <dbReference type="Proteomes" id="UP000299102"/>
    </source>
</evidence>
<name>A0A4C1VBQ7_EUMVA</name>
<dbReference type="EMBL" id="BGZK01000302">
    <property type="protein sequence ID" value="GBP35384.1"/>
    <property type="molecule type" value="Genomic_DNA"/>
</dbReference>